<keyword evidence="2" id="KW-1185">Reference proteome</keyword>
<comment type="caution">
    <text evidence="1">The sequence shown here is derived from an EMBL/GenBank/DDBJ whole genome shotgun (WGS) entry which is preliminary data.</text>
</comment>
<organism evidence="1 2">
    <name type="scientific">Hyalomma asiaticum</name>
    <name type="common">Tick</name>
    <dbReference type="NCBI Taxonomy" id="266040"/>
    <lineage>
        <taxon>Eukaryota</taxon>
        <taxon>Metazoa</taxon>
        <taxon>Ecdysozoa</taxon>
        <taxon>Arthropoda</taxon>
        <taxon>Chelicerata</taxon>
        <taxon>Arachnida</taxon>
        <taxon>Acari</taxon>
        <taxon>Parasitiformes</taxon>
        <taxon>Ixodida</taxon>
        <taxon>Ixodoidea</taxon>
        <taxon>Ixodidae</taxon>
        <taxon>Hyalomminae</taxon>
        <taxon>Hyalomma</taxon>
    </lineage>
</organism>
<evidence type="ECO:0000313" key="2">
    <source>
        <dbReference type="Proteomes" id="UP000821845"/>
    </source>
</evidence>
<sequence>MRKRTKPKFSQPYLSGWKARNEISLPMWVYILSFAANAASPTVLITHSVRNRHAHYGSSCTTTADDEDVDKVNTANTAGGGASRDAVIPAVTFRYVIGHASTTPPYARRKSMTSPQKKCEPRSRCRRPLAEQTRRSGAFPTPLATWQSLQPAAHFIQTSQEYDFR</sequence>
<protein>
    <submittedName>
        <fullName evidence="1">Uncharacterized protein</fullName>
    </submittedName>
</protein>
<accession>A0ACB7SN65</accession>
<reference evidence="1" key="1">
    <citation type="submission" date="2020-05" db="EMBL/GenBank/DDBJ databases">
        <title>Large-scale comparative analyses of tick genomes elucidate their genetic diversity and vector capacities.</title>
        <authorList>
            <person name="Jia N."/>
            <person name="Wang J."/>
            <person name="Shi W."/>
            <person name="Du L."/>
            <person name="Sun Y."/>
            <person name="Zhan W."/>
            <person name="Jiang J."/>
            <person name="Wang Q."/>
            <person name="Zhang B."/>
            <person name="Ji P."/>
            <person name="Sakyi L.B."/>
            <person name="Cui X."/>
            <person name="Yuan T."/>
            <person name="Jiang B."/>
            <person name="Yang W."/>
            <person name="Lam T.T.-Y."/>
            <person name="Chang Q."/>
            <person name="Ding S."/>
            <person name="Wang X."/>
            <person name="Zhu J."/>
            <person name="Ruan X."/>
            <person name="Zhao L."/>
            <person name="Wei J."/>
            <person name="Que T."/>
            <person name="Du C."/>
            <person name="Cheng J."/>
            <person name="Dai P."/>
            <person name="Han X."/>
            <person name="Huang E."/>
            <person name="Gao Y."/>
            <person name="Liu J."/>
            <person name="Shao H."/>
            <person name="Ye R."/>
            <person name="Li L."/>
            <person name="Wei W."/>
            <person name="Wang X."/>
            <person name="Wang C."/>
            <person name="Yang T."/>
            <person name="Huo Q."/>
            <person name="Li W."/>
            <person name="Guo W."/>
            <person name="Chen H."/>
            <person name="Zhou L."/>
            <person name="Ni X."/>
            <person name="Tian J."/>
            <person name="Zhou Y."/>
            <person name="Sheng Y."/>
            <person name="Liu T."/>
            <person name="Pan Y."/>
            <person name="Xia L."/>
            <person name="Li J."/>
            <person name="Zhao F."/>
            <person name="Cao W."/>
        </authorList>
    </citation>
    <scope>NUCLEOTIDE SEQUENCE</scope>
    <source>
        <strain evidence="1">Hyas-2018</strain>
    </source>
</reference>
<dbReference type="EMBL" id="CM023483">
    <property type="protein sequence ID" value="KAH6936313.1"/>
    <property type="molecule type" value="Genomic_DNA"/>
</dbReference>
<name>A0ACB7SN65_HYAAI</name>
<gene>
    <name evidence="1" type="ORF">HPB50_015826</name>
</gene>
<dbReference type="Proteomes" id="UP000821845">
    <property type="component" value="Chromosome 3"/>
</dbReference>
<evidence type="ECO:0000313" key="1">
    <source>
        <dbReference type="EMBL" id="KAH6936313.1"/>
    </source>
</evidence>
<proteinExistence type="predicted"/>